<evidence type="ECO:0000256" key="1">
    <source>
        <dbReference type="ARBA" id="ARBA00022527"/>
    </source>
</evidence>
<evidence type="ECO:0000256" key="2">
    <source>
        <dbReference type="ARBA" id="ARBA00022679"/>
    </source>
</evidence>
<dbReference type="OrthoDB" id="2744370at2759"/>
<dbReference type="InterPro" id="IPR051852">
    <property type="entry name" value="Alpha-type_PK"/>
</dbReference>
<evidence type="ECO:0000313" key="9">
    <source>
        <dbReference type="Proteomes" id="UP000193067"/>
    </source>
</evidence>
<dbReference type="STRING" id="1353009.A0A1Y2IQ81"/>
<dbReference type="GO" id="GO:0004674">
    <property type="term" value="F:protein serine/threonine kinase activity"/>
    <property type="evidence" value="ECO:0007669"/>
    <property type="project" value="UniProtKB-KW"/>
</dbReference>
<keyword evidence="3" id="KW-0547">Nucleotide-binding</keyword>
<dbReference type="GO" id="GO:0005524">
    <property type="term" value="F:ATP binding"/>
    <property type="evidence" value="ECO:0007669"/>
    <property type="project" value="UniProtKB-KW"/>
</dbReference>
<keyword evidence="2" id="KW-0808">Transferase</keyword>
<keyword evidence="1" id="KW-0723">Serine/threonine-protein kinase</keyword>
<evidence type="ECO:0000259" key="7">
    <source>
        <dbReference type="PROSITE" id="PS51158"/>
    </source>
</evidence>
<dbReference type="PANTHER" id="PTHR45992:SF11">
    <property type="entry name" value="ALPHA-TYPE PROTEIN KINASE DOMAIN-CONTAINING PROTEIN"/>
    <property type="match status" value="1"/>
</dbReference>
<dbReference type="EMBL" id="KZ084101">
    <property type="protein sequence ID" value="OSD03276.1"/>
    <property type="molecule type" value="Genomic_DNA"/>
</dbReference>
<dbReference type="Proteomes" id="UP000193067">
    <property type="component" value="Unassembled WGS sequence"/>
</dbReference>
<evidence type="ECO:0000256" key="5">
    <source>
        <dbReference type="ARBA" id="ARBA00022840"/>
    </source>
</evidence>
<gene>
    <name evidence="8" type="ORF">PYCCODRAFT_1467136</name>
</gene>
<dbReference type="InterPro" id="IPR004166">
    <property type="entry name" value="a-kinase_dom"/>
</dbReference>
<dbReference type="PANTHER" id="PTHR45992">
    <property type="entry name" value="EUKARYOTIC ELONGATION FACTOR 2 KINASE-RELATED"/>
    <property type="match status" value="1"/>
</dbReference>
<organism evidence="8 9">
    <name type="scientific">Trametes coccinea (strain BRFM310)</name>
    <name type="common">Pycnoporus coccineus</name>
    <dbReference type="NCBI Taxonomy" id="1353009"/>
    <lineage>
        <taxon>Eukaryota</taxon>
        <taxon>Fungi</taxon>
        <taxon>Dikarya</taxon>
        <taxon>Basidiomycota</taxon>
        <taxon>Agaricomycotina</taxon>
        <taxon>Agaricomycetes</taxon>
        <taxon>Polyporales</taxon>
        <taxon>Polyporaceae</taxon>
        <taxon>Trametes</taxon>
    </lineage>
</organism>
<dbReference type="PROSITE" id="PS51158">
    <property type="entry name" value="ALPHA_KINASE"/>
    <property type="match status" value="1"/>
</dbReference>
<evidence type="ECO:0000256" key="6">
    <source>
        <dbReference type="SAM" id="MobiDB-lite"/>
    </source>
</evidence>
<sequence length="681" mass="75219">MMVSVSTLTRPLQSYPQCQDCGSAGKMYRDELCGTCRNARAREATELNPVAQKAVQDMHAARSLATEYRGLNNAFRPASTSQPQVSSASQASLSLSASTIPTRRGQPPALVPFGLTPPPPITARSLSVTRTIAVIFNYVLSNKKDSRGSSLASTTRSYPHNANMEDIIQDYIDALNVDWEKRSMASLTREDVELRWTLNAQMPERNSEDGTLGHFYDVHQATDHRQMYFGSGTGTGPLKHYKGQVVQLSLLIDIARFDERTGYADAAASGAVPKRGKRGRTSPSTHDNNPVKKPRTQAPPLVSKWVPASTERQFGMPSQTAVTEVLLEFAQLHMNASGAFTASWAEQDVTIRKASIADVPFAAGKTKHVFALDIKINGQWEPHVAKRFFEVGKGPDKVTCEDNATLLELEARRLYYGRYFLEAFHERAEVTGTQDDISQGWDFSTVFLAREHLELEDSTTLKPSPASGLRDSWEELPFSEQDAGVIWMIEPRRSRQVKRWSGTMSHPTHVDKMGATLDAFVHFAYEYSKCSLVFADLQSSKGHLRPITDSAYASERARTSKGHVLFDIMTHSIASDTGIGDHGEDGISTFVSSHQCNALCTALALTEVSPDTHAATRHTQQKQHASKRVQKAIDDWSGSNSGSEPEKDDGELMPRLWKTSSSTRPETIAVDHQDPISSDED</sequence>
<feature type="compositionally biased region" description="Basic residues" evidence="6">
    <location>
        <begin position="615"/>
        <end position="630"/>
    </location>
</feature>
<feature type="region of interest" description="Disordered" evidence="6">
    <location>
        <begin position="266"/>
        <end position="299"/>
    </location>
</feature>
<dbReference type="Gene3D" id="3.20.200.10">
    <property type="entry name" value="MHCK/EF2 kinase"/>
    <property type="match status" value="1"/>
</dbReference>
<accession>A0A1Y2IQ81</accession>
<evidence type="ECO:0000256" key="3">
    <source>
        <dbReference type="ARBA" id="ARBA00022741"/>
    </source>
</evidence>
<feature type="region of interest" description="Disordered" evidence="6">
    <location>
        <begin position="612"/>
        <end position="681"/>
    </location>
</feature>
<dbReference type="Pfam" id="PF02816">
    <property type="entry name" value="Alpha_kinase"/>
    <property type="match status" value="1"/>
</dbReference>
<proteinExistence type="predicted"/>
<keyword evidence="9" id="KW-1185">Reference proteome</keyword>
<keyword evidence="5" id="KW-0067">ATP-binding</keyword>
<evidence type="ECO:0000313" key="8">
    <source>
        <dbReference type="EMBL" id="OSD03276.1"/>
    </source>
</evidence>
<protein>
    <submittedName>
        <fullName evidence="8">Kinase-like protein</fullName>
    </submittedName>
</protein>
<reference evidence="8 9" key="1">
    <citation type="journal article" date="2015" name="Biotechnol. Biofuels">
        <title>Enhanced degradation of softwood versus hardwood by the white-rot fungus Pycnoporus coccineus.</title>
        <authorList>
            <person name="Couturier M."/>
            <person name="Navarro D."/>
            <person name="Chevret D."/>
            <person name="Henrissat B."/>
            <person name="Piumi F."/>
            <person name="Ruiz-Duenas F.J."/>
            <person name="Martinez A.T."/>
            <person name="Grigoriev I.V."/>
            <person name="Riley R."/>
            <person name="Lipzen A."/>
            <person name="Berrin J.G."/>
            <person name="Master E.R."/>
            <person name="Rosso M.N."/>
        </authorList>
    </citation>
    <scope>NUCLEOTIDE SEQUENCE [LARGE SCALE GENOMIC DNA]</scope>
    <source>
        <strain evidence="8 9">BRFM310</strain>
    </source>
</reference>
<name>A0A1Y2IQ81_TRAC3</name>
<dbReference type="SUPFAM" id="SSF56112">
    <property type="entry name" value="Protein kinase-like (PK-like)"/>
    <property type="match status" value="1"/>
</dbReference>
<dbReference type="AlphaFoldDB" id="A0A1Y2IQ81"/>
<dbReference type="CDD" id="cd04515">
    <property type="entry name" value="Alpha_kinase"/>
    <property type="match status" value="1"/>
</dbReference>
<feature type="domain" description="Alpha-type protein kinase" evidence="7">
    <location>
        <begin position="336"/>
        <end position="608"/>
    </location>
</feature>
<keyword evidence="4 8" id="KW-0418">Kinase</keyword>
<dbReference type="InterPro" id="IPR011009">
    <property type="entry name" value="Kinase-like_dom_sf"/>
</dbReference>
<evidence type="ECO:0000256" key="4">
    <source>
        <dbReference type="ARBA" id="ARBA00022777"/>
    </source>
</evidence>